<evidence type="ECO:0000313" key="1">
    <source>
        <dbReference type="EMBL" id="WAE53789.1"/>
    </source>
</evidence>
<dbReference type="AlphaFoldDB" id="A0AA47HZ83"/>
<evidence type="ECO:0000313" key="2">
    <source>
        <dbReference type="Proteomes" id="UP001164632"/>
    </source>
</evidence>
<reference evidence="1" key="1">
    <citation type="submission" date="2022-11" db="EMBL/GenBank/DDBJ databases">
        <title>Genomic of Pseudomonas TF18.</title>
        <authorList>
            <person name="Liu T."/>
        </authorList>
    </citation>
    <scope>NUCLEOTIDE SEQUENCE</scope>
    <source>
        <strain evidence="1">TF18</strain>
    </source>
</reference>
<dbReference type="EMBL" id="CP113257">
    <property type="protein sequence ID" value="WAE53789.1"/>
    <property type="molecule type" value="Genomic_DNA"/>
</dbReference>
<proteinExistence type="predicted"/>
<dbReference type="InterPro" id="IPR035229">
    <property type="entry name" value="PflM"/>
</dbReference>
<dbReference type="RefSeq" id="WP_267932376.1">
    <property type="nucleotide sequence ID" value="NZ_CP113257.1"/>
</dbReference>
<dbReference type="Pfam" id="PF17525">
    <property type="entry name" value="DUF5447"/>
    <property type="match status" value="1"/>
</dbReference>
<sequence length="112" mass="12785">MQKPTSYQRLPHAQDCDCSVCWSRREMAKPDPSRSTPCVQCRPAYARPIRTLQMGCVGGTWKPLLSDWTVEPAFICEKHTPPARPVKWWSVIYDSGKPTPYVPIHEPFELVG</sequence>
<gene>
    <name evidence="1" type="ORF">OSV15_06230</name>
</gene>
<dbReference type="Proteomes" id="UP001164632">
    <property type="component" value="Chromosome"/>
</dbReference>
<name>A0AA47HZ83_9GAMM</name>
<protein>
    <submittedName>
        <fullName evidence="1">DUF5447 family protein</fullName>
    </submittedName>
</protein>
<accession>A0AA47HZ83</accession>
<organism evidence="1 2">
    <name type="scientific">Stutzerimonas frequens</name>
    <dbReference type="NCBI Taxonomy" id="2968969"/>
    <lineage>
        <taxon>Bacteria</taxon>
        <taxon>Pseudomonadati</taxon>
        <taxon>Pseudomonadota</taxon>
        <taxon>Gammaproteobacteria</taxon>
        <taxon>Pseudomonadales</taxon>
        <taxon>Pseudomonadaceae</taxon>
        <taxon>Stutzerimonas</taxon>
    </lineage>
</organism>